<dbReference type="InterPro" id="IPR003806">
    <property type="entry name" value="ATP-grasp_PylC-type"/>
</dbReference>
<name>A0A6N4W9L9_9MYCO</name>
<proteinExistence type="predicted"/>
<dbReference type="Pfam" id="PF02655">
    <property type="entry name" value="ATP-grasp_3"/>
    <property type="match status" value="1"/>
</dbReference>
<accession>A0A6N4W9L9</accession>
<organism evidence="3 4">
    <name type="scientific">Mycolicibacterium anyangense</name>
    <dbReference type="NCBI Taxonomy" id="1431246"/>
    <lineage>
        <taxon>Bacteria</taxon>
        <taxon>Bacillati</taxon>
        <taxon>Actinomycetota</taxon>
        <taxon>Actinomycetes</taxon>
        <taxon>Mycobacteriales</taxon>
        <taxon>Mycobacteriaceae</taxon>
        <taxon>Mycolicibacterium</taxon>
    </lineage>
</organism>
<feature type="domain" description="ATP-grasp" evidence="2">
    <location>
        <begin position="79"/>
        <end position="252"/>
    </location>
</feature>
<dbReference type="KEGG" id="many:MANY_30560"/>
<keyword evidence="1" id="KW-0067">ATP-binding</keyword>
<keyword evidence="1" id="KW-0547">Nucleotide-binding</keyword>
<dbReference type="GO" id="GO:0046872">
    <property type="term" value="F:metal ion binding"/>
    <property type="evidence" value="ECO:0007669"/>
    <property type="project" value="InterPro"/>
</dbReference>
<dbReference type="GO" id="GO:0005524">
    <property type="term" value="F:ATP binding"/>
    <property type="evidence" value="ECO:0007669"/>
    <property type="project" value="UniProtKB-UniRule"/>
</dbReference>
<protein>
    <recommendedName>
        <fullName evidence="2">ATP-grasp domain-containing protein</fullName>
    </recommendedName>
</protein>
<dbReference type="InterPro" id="IPR011761">
    <property type="entry name" value="ATP-grasp"/>
</dbReference>
<dbReference type="EMBL" id="AP022620">
    <property type="protein sequence ID" value="BBZ77719.1"/>
    <property type="molecule type" value="Genomic_DNA"/>
</dbReference>
<dbReference type="PROSITE" id="PS50975">
    <property type="entry name" value="ATP_GRASP"/>
    <property type="match status" value="1"/>
</dbReference>
<evidence type="ECO:0000259" key="2">
    <source>
        <dbReference type="PROSITE" id="PS50975"/>
    </source>
</evidence>
<evidence type="ECO:0000313" key="4">
    <source>
        <dbReference type="Proteomes" id="UP000467249"/>
    </source>
</evidence>
<dbReference type="Proteomes" id="UP000467249">
    <property type="component" value="Chromosome"/>
</dbReference>
<gene>
    <name evidence="3" type="ORF">MANY_30560</name>
</gene>
<reference evidence="3 4" key="1">
    <citation type="journal article" date="2019" name="Emerg. Microbes Infect.">
        <title>Comprehensive subspecies identification of 175 nontuberculous mycobacteria species based on 7547 genomic profiles.</title>
        <authorList>
            <person name="Matsumoto Y."/>
            <person name="Kinjo T."/>
            <person name="Motooka D."/>
            <person name="Nabeya D."/>
            <person name="Jung N."/>
            <person name="Uechi K."/>
            <person name="Horii T."/>
            <person name="Iida T."/>
            <person name="Fujita J."/>
            <person name="Nakamura S."/>
        </authorList>
    </citation>
    <scope>NUCLEOTIDE SEQUENCE [LARGE SCALE GENOMIC DNA]</scope>
    <source>
        <strain evidence="3 4">JCM 30275</strain>
    </source>
</reference>
<keyword evidence="4" id="KW-1185">Reference proteome</keyword>
<dbReference type="Gene3D" id="3.30.470.20">
    <property type="entry name" value="ATP-grasp fold, B domain"/>
    <property type="match status" value="1"/>
</dbReference>
<dbReference type="SUPFAM" id="SSF56059">
    <property type="entry name" value="Glutathione synthetase ATP-binding domain-like"/>
    <property type="match status" value="1"/>
</dbReference>
<dbReference type="AlphaFoldDB" id="A0A6N4W9L9"/>
<sequence length="339" mass="36442">MRNCTDHASVAASDIVSDSTELLGRLRDRVAHTDTVIIPVGIQPTLFLARNAAALPPQNVFPLSPAADLEELNDKWRFFQLVQQLSLPTPATVLISSADNVPELPAGKLVLKPVHGEGSLGLRFADSPAEVESVIGRIDAAGLLPVLVQEYVPGFDLTLSVIARDGSVLGGRVQQVAPDRSLEFVNLPSAIGMAEEIVSAKSVHGVLSFDMRGTPSEGGLYLTECNPRLWASCHKAAYTGMNVVDIGVGMARREPVMIEPVVPTSVLSPTSTVTRLLRGNFASVSPASRRFAHAELDNWRSALTSIVEKRLGGPSAVERGELLERWVSFDDEDGLRPAW</sequence>
<evidence type="ECO:0000256" key="1">
    <source>
        <dbReference type="PROSITE-ProRule" id="PRU00409"/>
    </source>
</evidence>
<evidence type="ECO:0000313" key="3">
    <source>
        <dbReference type="EMBL" id="BBZ77719.1"/>
    </source>
</evidence>